<feature type="compositionally biased region" description="Polar residues" evidence="1">
    <location>
        <begin position="70"/>
        <end position="82"/>
    </location>
</feature>
<keyword evidence="3" id="KW-1185">Reference proteome</keyword>
<evidence type="ECO:0000256" key="1">
    <source>
        <dbReference type="SAM" id="MobiDB-lite"/>
    </source>
</evidence>
<sequence>MATLVRPKIAQHIQDPSLSLLQTSVPTPFPSNEERLQEEILEELAKEKVDFEINVEPPAGSSRLAESSKRLQSSSYNGLVSD</sequence>
<name>A0A0C3BXL3_PILCF</name>
<organism evidence="2 3">
    <name type="scientific">Piloderma croceum (strain F 1598)</name>
    <dbReference type="NCBI Taxonomy" id="765440"/>
    <lineage>
        <taxon>Eukaryota</taxon>
        <taxon>Fungi</taxon>
        <taxon>Dikarya</taxon>
        <taxon>Basidiomycota</taxon>
        <taxon>Agaricomycotina</taxon>
        <taxon>Agaricomycetes</taxon>
        <taxon>Agaricomycetidae</taxon>
        <taxon>Atheliales</taxon>
        <taxon>Atheliaceae</taxon>
        <taxon>Piloderma</taxon>
    </lineage>
</organism>
<evidence type="ECO:0000313" key="3">
    <source>
        <dbReference type="Proteomes" id="UP000054166"/>
    </source>
</evidence>
<dbReference type="EMBL" id="KN832971">
    <property type="protein sequence ID" value="KIM91293.1"/>
    <property type="molecule type" value="Genomic_DNA"/>
</dbReference>
<reference evidence="2 3" key="1">
    <citation type="submission" date="2014-04" db="EMBL/GenBank/DDBJ databases">
        <authorList>
            <consortium name="DOE Joint Genome Institute"/>
            <person name="Kuo A."/>
            <person name="Tarkka M."/>
            <person name="Buscot F."/>
            <person name="Kohler A."/>
            <person name="Nagy L.G."/>
            <person name="Floudas D."/>
            <person name="Copeland A."/>
            <person name="Barry K.W."/>
            <person name="Cichocki N."/>
            <person name="Veneault-Fourrey C."/>
            <person name="LaButti K."/>
            <person name="Lindquist E.A."/>
            <person name="Lipzen A."/>
            <person name="Lundell T."/>
            <person name="Morin E."/>
            <person name="Murat C."/>
            <person name="Sun H."/>
            <person name="Tunlid A."/>
            <person name="Henrissat B."/>
            <person name="Grigoriev I.V."/>
            <person name="Hibbett D.S."/>
            <person name="Martin F."/>
            <person name="Nordberg H.P."/>
            <person name="Cantor M.N."/>
            <person name="Hua S.X."/>
        </authorList>
    </citation>
    <scope>NUCLEOTIDE SEQUENCE [LARGE SCALE GENOMIC DNA]</scope>
    <source>
        <strain evidence="2 3">F 1598</strain>
    </source>
</reference>
<dbReference type="InParanoid" id="A0A0C3BXL3"/>
<accession>A0A0C3BXL3</accession>
<gene>
    <name evidence="2" type="ORF">PILCRDRAFT_810551</name>
</gene>
<reference evidence="3" key="2">
    <citation type="submission" date="2015-01" db="EMBL/GenBank/DDBJ databases">
        <title>Evolutionary Origins and Diversification of the Mycorrhizal Mutualists.</title>
        <authorList>
            <consortium name="DOE Joint Genome Institute"/>
            <consortium name="Mycorrhizal Genomics Consortium"/>
            <person name="Kohler A."/>
            <person name="Kuo A."/>
            <person name="Nagy L.G."/>
            <person name="Floudas D."/>
            <person name="Copeland A."/>
            <person name="Barry K.W."/>
            <person name="Cichocki N."/>
            <person name="Veneault-Fourrey C."/>
            <person name="LaButti K."/>
            <person name="Lindquist E.A."/>
            <person name="Lipzen A."/>
            <person name="Lundell T."/>
            <person name="Morin E."/>
            <person name="Murat C."/>
            <person name="Riley R."/>
            <person name="Ohm R."/>
            <person name="Sun H."/>
            <person name="Tunlid A."/>
            <person name="Henrissat B."/>
            <person name="Grigoriev I.V."/>
            <person name="Hibbett D.S."/>
            <person name="Martin F."/>
        </authorList>
    </citation>
    <scope>NUCLEOTIDE SEQUENCE [LARGE SCALE GENOMIC DNA]</scope>
    <source>
        <strain evidence="3">F 1598</strain>
    </source>
</reference>
<feature type="region of interest" description="Disordered" evidence="1">
    <location>
        <begin position="57"/>
        <end position="82"/>
    </location>
</feature>
<protein>
    <submittedName>
        <fullName evidence="2">Uncharacterized protein</fullName>
    </submittedName>
</protein>
<dbReference type="AlphaFoldDB" id="A0A0C3BXL3"/>
<dbReference type="HOGENOM" id="CLU_2559059_0_0_1"/>
<evidence type="ECO:0000313" key="2">
    <source>
        <dbReference type="EMBL" id="KIM91293.1"/>
    </source>
</evidence>
<proteinExistence type="predicted"/>
<dbReference type="Proteomes" id="UP000054166">
    <property type="component" value="Unassembled WGS sequence"/>
</dbReference>